<protein>
    <submittedName>
        <fullName evidence="1">Uncharacterized protein</fullName>
    </submittedName>
</protein>
<name>A0A2P2NBK5_RHIMU</name>
<evidence type="ECO:0000313" key="1">
    <source>
        <dbReference type="EMBL" id="MBX39841.1"/>
    </source>
</evidence>
<organism evidence="1">
    <name type="scientific">Rhizophora mucronata</name>
    <name type="common">Asiatic mangrove</name>
    <dbReference type="NCBI Taxonomy" id="61149"/>
    <lineage>
        <taxon>Eukaryota</taxon>
        <taxon>Viridiplantae</taxon>
        <taxon>Streptophyta</taxon>
        <taxon>Embryophyta</taxon>
        <taxon>Tracheophyta</taxon>
        <taxon>Spermatophyta</taxon>
        <taxon>Magnoliopsida</taxon>
        <taxon>eudicotyledons</taxon>
        <taxon>Gunneridae</taxon>
        <taxon>Pentapetalae</taxon>
        <taxon>rosids</taxon>
        <taxon>fabids</taxon>
        <taxon>Malpighiales</taxon>
        <taxon>Rhizophoraceae</taxon>
        <taxon>Rhizophora</taxon>
    </lineage>
</organism>
<sequence length="20" mass="1937">MAPGAGCVVLCFLQGLASSI</sequence>
<dbReference type="AlphaFoldDB" id="A0A2P2NBK5"/>
<accession>A0A2P2NBK5</accession>
<reference evidence="1" key="1">
    <citation type="submission" date="2018-02" db="EMBL/GenBank/DDBJ databases">
        <title>Rhizophora mucronata_Transcriptome.</title>
        <authorList>
            <person name="Meera S.P."/>
            <person name="Sreeshan A."/>
            <person name="Augustine A."/>
        </authorList>
    </citation>
    <scope>NUCLEOTIDE SEQUENCE</scope>
    <source>
        <tissue evidence="1">Leaf</tissue>
    </source>
</reference>
<proteinExistence type="predicted"/>
<dbReference type="EMBL" id="GGEC01059357">
    <property type="protein sequence ID" value="MBX39841.1"/>
    <property type="molecule type" value="Transcribed_RNA"/>
</dbReference>